<dbReference type="AlphaFoldDB" id="A0A5B8MN42"/>
<dbReference type="STRING" id="1764295.A0A5B8MN42"/>
<keyword evidence="1" id="KW-0880">Kelch repeat</keyword>
<keyword evidence="2" id="KW-0677">Repeat</keyword>
<dbReference type="Pfam" id="PF24681">
    <property type="entry name" value="Kelch_KLHDC2_KLHL20_DRC7"/>
    <property type="match status" value="1"/>
</dbReference>
<protein>
    <recommendedName>
        <fullName evidence="6">Galactose oxidase</fullName>
    </recommendedName>
</protein>
<sequence length="740" mass="81237">MSGTTTTKSVSERGGGGGVLGELVDNGKLYNKWGKKGEEFSAGDHLTRLPRNLLGAILRKALESADGSPEDGREGARTLASLACACRALREILNPEAEDVPCDYLAGLGKHGGGTHHCHLMSSSGYPHSWYFDVEGYVRTDDLHAFTLGGKLWQVVCEQMLGKGICKLHATCGAYTDDLCRENAVFWRNLCRDAADLRILHWSKGANLVLKHNAKIEDGIMSKKKMVSDPELTKAQDLLTGSQASRCSIPGPIQTCFNSVLPEGAGVGGYEGSTSQSNRLSNVTPEERAEAERVLSSKWKNLSSTFLLGKRLPRSGHCAVSVGDFIVIVGGFCPAANLPFVDVILIHIETLTFRCPRVYGEPPAKRFRQTLNRVEVSTVSPLHPQRPDEHLLLMYGGWDALGYEYGGKEINTLTVAKNGEYVKWDVFDTLGQIPSPRYNHSAETIKQKESLFVYGGEGEEVEGNDTCCYFLNLNTLVWRRVPTFAKFKLGRKSHPRARCLHTSTVRLNPVSGLEEVIIFGGFSPSKDRVDSTRKNDIFDMTPFSLDLDTMQWTLHPQDNDMKPTSRQRAAPLRLSANKLLLVGGISEAGLFLDDVEQLNLTTLKWEEPPLILGHPSHGLRHVAGCSAEGLFIFGGTTTTIFGVSPVTKLDVLQIGPPHELEQKAIRVNDNKAGTGAGSPPKTPVHSPQSKSSFLDTINDFVTKLKLGRNKVSSAEWKFNNSRQSAHQLLARHRAARHSFS</sequence>
<dbReference type="Proteomes" id="UP000316726">
    <property type="component" value="Chromosome 6"/>
</dbReference>
<evidence type="ECO:0000256" key="2">
    <source>
        <dbReference type="ARBA" id="ARBA00022737"/>
    </source>
</evidence>
<dbReference type="OrthoDB" id="2017318at2759"/>
<keyword evidence="5" id="KW-1185">Reference proteome</keyword>
<evidence type="ECO:0000313" key="5">
    <source>
        <dbReference type="Proteomes" id="UP000316726"/>
    </source>
</evidence>
<evidence type="ECO:0000313" key="4">
    <source>
        <dbReference type="EMBL" id="QDZ21817.1"/>
    </source>
</evidence>
<dbReference type="Gene3D" id="2.120.10.80">
    <property type="entry name" value="Kelch-type beta propeller"/>
    <property type="match status" value="2"/>
</dbReference>
<proteinExistence type="predicted"/>
<dbReference type="EMBL" id="CP031039">
    <property type="protein sequence ID" value="QDZ21817.1"/>
    <property type="molecule type" value="Genomic_DNA"/>
</dbReference>
<dbReference type="PANTHER" id="PTHR46093:SF18">
    <property type="entry name" value="FIBRONECTIN TYPE-III DOMAIN-CONTAINING PROTEIN"/>
    <property type="match status" value="1"/>
</dbReference>
<gene>
    <name evidence="4" type="ORF">A3770_06p43350</name>
</gene>
<name>A0A5B8MN42_9CHLO</name>
<evidence type="ECO:0000256" key="1">
    <source>
        <dbReference type="ARBA" id="ARBA00022441"/>
    </source>
</evidence>
<reference evidence="4 5" key="1">
    <citation type="submission" date="2018-07" db="EMBL/GenBank/DDBJ databases">
        <title>The complete nuclear genome of the prasinophyte Chloropicon primus (CCMP1205).</title>
        <authorList>
            <person name="Pombert J.-F."/>
            <person name="Otis C."/>
            <person name="Turmel M."/>
            <person name="Lemieux C."/>
        </authorList>
    </citation>
    <scope>NUCLEOTIDE SEQUENCE [LARGE SCALE GENOMIC DNA]</scope>
    <source>
        <strain evidence="4 5">CCMP1205</strain>
    </source>
</reference>
<organism evidence="4 5">
    <name type="scientific">Chloropicon primus</name>
    <dbReference type="NCBI Taxonomy" id="1764295"/>
    <lineage>
        <taxon>Eukaryota</taxon>
        <taxon>Viridiplantae</taxon>
        <taxon>Chlorophyta</taxon>
        <taxon>Chloropicophyceae</taxon>
        <taxon>Chloropicales</taxon>
        <taxon>Chloropicaceae</taxon>
        <taxon>Chloropicon</taxon>
    </lineage>
</organism>
<accession>A0A5B8MN42</accession>
<evidence type="ECO:0008006" key="6">
    <source>
        <dbReference type="Google" id="ProtNLM"/>
    </source>
</evidence>
<dbReference type="PANTHER" id="PTHR46093">
    <property type="entry name" value="ACYL-COA-BINDING DOMAIN-CONTAINING PROTEIN 5"/>
    <property type="match status" value="1"/>
</dbReference>
<dbReference type="InterPro" id="IPR015915">
    <property type="entry name" value="Kelch-typ_b-propeller"/>
</dbReference>
<feature type="region of interest" description="Disordered" evidence="3">
    <location>
        <begin position="670"/>
        <end position="691"/>
    </location>
</feature>
<evidence type="ECO:0000256" key="3">
    <source>
        <dbReference type="SAM" id="MobiDB-lite"/>
    </source>
</evidence>
<dbReference type="SUPFAM" id="SSF117281">
    <property type="entry name" value="Kelch motif"/>
    <property type="match status" value="1"/>
</dbReference>